<dbReference type="Proteomes" id="UP000823611">
    <property type="component" value="Unassembled WGS sequence"/>
</dbReference>
<dbReference type="EMBL" id="JADIMX010000082">
    <property type="protein sequence ID" value="MBO8434538.1"/>
    <property type="molecule type" value="Genomic_DNA"/>
</dbReference>
<dbReference type="InterPro" id="IPR037481">
    <property type="entry name" value="LacX"/>
</dbReference>
<accession>A0A9D9DVV7</accession>
<dbReference type="InterPro" id="IPR011013">
    <property type="entry name" value="Gal_mutarotase_sf_dom"/>
</dbReference>
<comment type="caution">
    <text evidence="1">The sequence shown here is derived from an EMBL/GenBank/DDBJ whole genome shotgun (WGS) entry which is preliminary data.</text>
</comment>
<organism evidence="1 2">
    <name type="scientific">Candidatus Fimicola merdigallinarum</name>
    <dbReference type="NCBI Taxonomy" id="2840819"/>
    <lineage>
        <taxon>Bacteria</taxon>
        <taxon>Bacillati</taxon>
        <taxon>Bacillota</taxon>
        <taxon>Clostridia</taxon>
        <taxon>Lachnospirales</taxon>
        <taxon>Lachnospiraceae</taxon>
        <taxon>Lachnospiraceae incertae sedis</taxon>
        <taxon>Candidatus Fimicola</taxon>
    </lineage>
</organism>
<evidence type="ECO:0000313" key="2">
    <source>
        <dbReference type="Proteomes" id="UP000823611"/>
    </source>
</evidence>
<name>A0A9D9DVV7_9FIRM</name>
<dbReference type="InterPro" id="IPR008183">
    <property type="entry name" value="Aldose_1/G6P_1-epimerase"/>
</dbReference>
<dbReference type="SUPFAM" id="SSF74650">
    <property type="entry name" value="Galactose mutarotase-like"/>
    <property type="match status" value="1"/>
</dbReference>
<gene>
    <name evidence="1" type="ORF">IAC55_04355</name>
</gene>
<dbReference type="GO" id="GO:0005975">
    <property type="term" value="P:carbohydrate metabolic process"/>
    <property type="evidence" value="ECO:0007669"/>
    <property type="project" value="InterPro"/>
</dbReference>
<dbReference type="Gene3D" id="2.70.98.10">
    <property type="match status" value="1"/>
</dbReference>
<dbReference type="PANTHER" id="PTHR11122:SF13">
    <property type="entry name" value="GLUCOSE-6-PHOSPHATE 1-EPIMERASE"/>
    <property type="match status" value="1"/>
</dbReference>
<dbReference type="Pfam" id="PF01263">
    <property type="entry name" value="Aldose_epim"/>
    <property type="match status" value="1"/>
</dbReference>
<dbReference type="CDD" id="cd09024">
    <property type="entry name" value="Aldose_epim_lacX"/>
    <property type="match status" value="1"/>
</dbReference>
<reference evidence="1" key="2">
    <citation type="journal article" date="2021" name="PeerJ">
        <title>Extensive microbial diversity within the chicken gut microbiome revealed by metagenomics and culture.</title>
        <authorList>
            <person name="Gilroy R."/>
            <person name="Ravi A."/>
            <person name="Getino M."/>
            <person name="Pursley I."/>
            <person name="Horton D.L."/>
            <person name="Alikhan N.F."/>
            <person name="Baker D."/>
            <person name="Gharbi K."/>
            <person name="Hall N."/>
            <person name="Watson M."/>
            <person name="Adriaenssens E.M."/>
            <person name="Foster-Nyarko E."/>
            <person name="Jarju S."/>
            <person name="Secka A."/>
            <person name="Antonio M."/>
            <person name="Oren A."/>
            <person name="Chaudhuri R.R."/>
            <person name="La Ragione R."/>
            <person name="Hildebrand F."/>
            <person name="Pallen M.J."/>
        </authorList>
    </citation>
    <scope>NUCLEOTIDE SEQUENCE</scope>
    <source>
        <strain evidence="1">F6-4510</strain>
    </source>
</reference>
<dbReference type="GO" id="GO:0030246">
    <property type="term" value="F:carbohydrate binding"/>
    <property type="evidence" value="ECO:0007669"/>
    <property type="project" value="InterPro"/>
</dbReference>
<sequence length="288" mass="32825">MSDYIIDNGIIKIGANLRGGELKEIIKGEKSYLWTSDPSVWGYSSPVLFPFVGLMNDQKYTYKGKEYEVLQHGFARTSQFELLDKTDDSISFIFKENEETLKRYPFKFNLICGYKLEGNKVTVSWQVKNTNDFDMPFFIGAHPAFMYPNGENSTGCFLHFEGVDSITCRDMSPKGHVYETVSKYQLENSNLEVTENLLNGNTLILENNQVKSISLLSPEKEPYIKVDFNAPVVGIWSKNGSDNIFVCIEPWYGRCDSVTANEELGKKDWINVIKSGETFEASYTIEVF</sequence>
<dbReference type="PANTHER" id="PTHR11122">
    <property type="entry name" value="APOSPORY-ASSOCIATED PROTEIN C-RELATED"/>
    <property type="match status" value="1"/>
</dbReference>
<evidence type="ECO:0000313" key="1">
    <source>
        <dbReference type="EMBL" id="MBO8434538.1"/>
    </source>
</evidence>
<dbReference type="GO" id="GO:0016853">
    <property type="term" value="F:isomerase activity"/>
    <property type="evidence" value="ECO:0007669"/>
    <property type="project" value="InterPro"/>
</dbReference>
<reference evidence="1" key="1">
    <citation type="submission" date="2020-10" db="EMBL/GenBank/DDBJ databases">
        <authorList>
            <person name="Gilroy R."/>
        </authorList>
    </citation>
    <scope>NUCLEOTIDE SEQUENCE</scope>
    <source>
        <strain evidence="1">F6-4510</strain>
    </source>
</reference>
<dbReference type="AlphaFoldDB" id="A0A9D9DVV7"/>
<proteinExistence type="predicted"/>
<dbReference type="InterPro" id="IPR014718">
    <property type="entry name" value="GH-type_carb-bd"/>
</dbReference>
<protein>
    <submittedName>
        <fullName evidence="1">Aldose 1-epimerase family protein</fullName>
    </submittedName>
</protein>